<gene>
    <name evidence="2" type="ORF">HHX25_16640</name>
</gene>
<name>A0ABX1RZX2_9FLAO</name>
<dbReference type="Gene3D" id="1.20.5.320">
    <property type="entry name" value="6-Phosphogluconate Dehydrogenase, domain 3"/>
    <property type="match status" value="1"/>
</dbReference>
<dbReference type="PROSITE" id="PS51257">
    <property type="entry name" value="PROKAR_LIPOPROTEIN"/>
    <property type="match status" value="1"/>
</dbReference>
<protein>
    <recommendedName>
        <fullName evidence="4">Collagen-like protein</fullName>
    </recommendedName>
</protein>
<evidence type="ECO:0000256" key="1">
    <source>
        <dbReference type="SAM" id="MobiDB-lite"/>
    </source>
</evidence>
<proteinExistence type="predicted"/>
<comment type="caution">
    <text evidence="2">The sequence shown here is derived from an EMBL/GenBank/DDBJ whole genome shotgun (WGS) entry which is preliminary data.</text>
</comment>
<organism evidence="2 3">
    <name type="scientific">Flavivirga algicola</name>
    <dbReference type="NCBI Taxonomy" id="2729136"/>
    <lineage>
        <taxon>Bacteria</taxon>
        <taxon>Pseudomonadati</taxon>
        <taxon>Bacteroidota</taxon>
        <taxon>Flavobacteriia</taxon>
        <taxon>Flavobacteriales</taxon>
        <taxon>Flavobacteriaceae</taxon>
        <taxon>Flavivirga</taxon>
    </lineage>
</organism>
<evidence type="ECO:0008006" key="4">
    <source>
        <dbReference type="Google" id="ProtNLM"/>
    </source>
</evidence>
<dbReference type="Proteomes" id="UP000746690">
    <property type="component" value="Unassembled WGS sequence"/>
</dbReference>
<sequence>MKNLIKYVTIALLSIAIFSCDGEDGAIGPQGPQGPQGDQGQQGLQGDPGAPGDPGTANVIYSDWIEHGFGNSPVGSSAAGFDIEAPEITNDILNNGVVLIYGRRAVLSDGEIETTFYQLPYTFYGSLDVEFRYRIQPPTDDSNGAIRIQVKKLDDTDLNADAVLISAYRYVIIPGGQSNTGKSISNYKKMSYEEIANLFDLQ</sequence>
<dbReference type="RefSeq" id="WP_169675837.1">
    <property type="nucleotide sequence ID" value="NZ_JABBHF010000010.1"/>
</dbReference>
<keyword evidence="3" id="KW-1185">Reference proteome</keyword>
<feature type="region of interest" description="Disordered" evidence="1">
    <location>
        <begin position="26"/>
        <end position="57"/>
    </location>
</feature>
<evidence type="ECO:0000313" key="2">
    <source>
        <dbReference type="EMBL" id="NMH89141.1"/>
    </source>
</evidence>
<accession>A0ABX1RZX2</accession>
<reference evidence="2 3" key="1">
    <citation type="submission" date="2020-04" db="EMBL/GenBank/DDBJ databases">
        <title>A Flavivirga sp. nov.</title>
        <authorList>
            <person name="Sun X."/>
        </authorList>
    </citation>
    <scope>NUCLEOTIDE SEQUENCE [LARGE SCALE GENOMIC DNA]</scope>
    <source>
        <strain evidence="2 3">Y03</strain>
    </source>
</reference>
<feature type="compositionally biased region" description="Low complexity" evidence="1">
    <location>
        <begin position="26"/>
        <end position="55"/>
    </location>
</feature>
<evidence type="ECO:0000313" key="3">
    <source>
        <dbReference type="Proteomes" id="UP000746690"/>
    </source>
</evidence>
<dbReference type="EMBL" id="JABBHF010000010">
    <property type="protein sequence ID" value="NMH89141.1"/>
    <property type="molecule type" value="Genomic_DNA"/>
</dbReference>